<comment type="caution">
    <text evidence="1">The sequence shown here is derived from an EMBL/GenBank/DDBJ whole genome shotgun (WGS) entry which is preliminary data.</text>
</comment>
<dbReference type="EMBL" id="VUJU01002885">
    <property type="protein sequence ID" value="KAF0759799.1"/>
    <property type="molecule type" value="Genomic_DNA"/>
</dbReference>
<proteinExistence type="predicted"/>
<gene>
    <name evidence="1" type="ORF">FWK35_00019157</name>
</gene>
<evidence type="ECO:0000313" key="2">
    <source>
        <dbReference type="Proteomes" id="UP000478052"/>
    </source>
</evidence>
<reference evidence="1 2" key="1">
    <citation type="submission" date="2019-08" db="EMBL/GenBank/DDBJ databases">
        <title>Whole genome of Aphis craccivora.</title>
        <authorList>
            <person name="Voronova N.V."/>
            <person name="Shulinski R.S."/>
            <person name="Bandarenka Y.V."/>
            <person name="Zhorov D.G."/>
            <person name="Warner D."/>
        </authorList>
    </citation>
    <scope>NUCLEOTIDE SEQUENCE [LARGE SCALE GENOMIC DNA]</scope>
    <source>
        <strain evidence="1">180601</strain>
        <tissue evidence="1">Whole Body</tissue>
    </source>
</reference>
<dbReference type="Proteomes" id="UP000478052">
    <property type="component" value="Unassembled WGS sequence"/>
</dbReference>
<sequence>MLKVIVFTKNNNNNKSVHIIKEIVNPKEELIRWDYLEKLKQKGLKASTKLTIKYIKYSNKKIKFADQTLNKNIPEFLMLLNKSESHFEDIDEQLNYLQYILVSVVAHYRVLATRSISVMCKMTNSTAFLISGPSGAVHRLQ</sequence>
<dbReference type="AlphaFoldDB" id="A0A6G0YQL3"/>
<accession>A0A6G0YQL3</accession>
<name>A0A6G0YQL3_APHCR</name>
<keyword evidence="2" id="KW-1185">Reference proteome</keyword>
<evidence type="ECO:0000313" key="1">
    <source>
        <dbReference type="EMBL" id="KAF0759799.1"/>
    </source>
</evidence>
<organism evidence="1 2">
    <name type="scientific">Aphis craccivora</name>
    <name type="common">Cowpea aphid</name>
    <dbReference type="NCBI Taxonomy" id="307492"/>
    <lineage>
        <taxon>Eukaryota</taxon>
        <taxon>Metazoa</taxon>
        <taxon>Ecdysozoa</taxon>
        <taxon>Arthropoda</taxon>
        <taxon>Hexapoda</taxon>
        <taxon>Insecta</taxon>
        <taxon>Pterygota</taxon>
        <taxon>Neoptera</taxon>
        <taxon>Paraneoptera</taxon>
        <taxon>Hemiptera</taxon>
        <taxon>Sternorrhyncha</taxon>
        <taxon>Aphidomorpha</taxon>
        <taxon>Aphidoidea</taxon>
        <taxon>Aphididae</taxon>
        <taxon>Aphidini</taxon>
        <taxon>Aphis</taxon>
        <taxon>Aphis</taxon>
    </lineage>
</organism>
<protein>
    <submittedName>
        <fullName evidence="1">THAP domain-containing protein 9</fullName>
    </submittedName>
</protein>